<evidence type="ECO:0000256" key="6">
    <source>
        <dbReference type="SAM" id="MobiDB-lite"/>
    </source>
</evidence>
<dbReference type="GO" id="GO:0120230">
    <property type="term" value="F:recombinase activator activity"/>
    <property type="evidence" value="ECO:0007669"/>
    <property type="project" value="TreeGrafter"/>
</dbReference>
<dbReference type="VEuPathDB" id="ToxoDB:EBH_0035260"/>
<dbReference type="PANTHER" id="PTHR15938:SF0">
    <property type="entry name" value="HOMOLOGOUS-PAIRING PROTEIN 2 HOMOLOG"/>
    <property type="match status" value="1"/>
</dbReference>
<dbReference type="InterPro" id="IPR010776">
    <property type="entry name" value="Hop2_WH_dom"/>
</dbReference>
<dbReference type="OrthoDB" id="272266at2759"/>
<dbReference type="Proteomes" id="UP000030750">
    <property type="component" value="Unassembled WGS sequence"/>
</dbReference>
<evidence type="ECO:0000256" key="4">
    <source>
        <dbReference type="ARBA" id="ARBA00023242"/>
    </source>
</evidence>
<dbReference type="GO" id="GO:0010774">
    <property type="term" value="P:meiotic strand invasion involved in reciprocal meiotic recombination"/>
    <property type="evidence" value="ECO:0007669"/>
    <property type="project" value="TreeGrafter"/>
</dbReference>
<feature type="compositionally biased region" description="Basic and acidic residues" evidence="6">
    <location>
        <begin position="153"/>
        <end position="163"/>
    </location>
</feature>
<evidence type="ECO:0000259" key="7">
    <source>
        <dbReference type="Pfam" id="PF07106"/>
    </source>
</evidence>
<reference evidence="8" key="2">
    <citation type="submission" date="2013-10" db="EMBL/GenBank/DDBJ databases">
        <authorList>
            <person name="Aslett M."/>
        </authorList>
    </citation>
    <scope>NUCLEOTIDE SEQUENCE [LARGE SCALE GENOMIC DNA]</scope>
    <source>
        <strain evidence="8">Houghton</strain>
    </source>
</reference>
<dbReference type="GO" id="GO:0120231">
    <property type="term" value="C:DNA recombinase auxiliary factor complex"/>
    <property type="evidence" value="ECO:0007669"/>
    <property type="project" value="TreeGrafter"/>
</dbReference>
<evidence type="ECO:0000256" key="2">
    <source>
        <dbReference type="ARBA" id="ARBA00007922"/>
    </source>
</evidence>
<keyword evidence="3" id="KW-0233">DNA recombination</keyword>
<dbReference type="AlphaFoldDB" id="U6LKG7"/>
<evidence type="ECO:0000256" key="1">
    <source>
        <dbReference type="ARBA" id="ARBA00004123"/>
    </source>
</evidence>
<dbReference type="PANTHER" id="PTHR15938">
    <property type="entry name" value="TBP-1 INTERACTING PROTEIN"/>
    <property type="match status" value="1"/>
</dbReference>
<evidence type="ECO:0000313" key="8">
    <source>
        <dbReference type="EMBL" id="CDJ50666.1"/>
    </source>
</evidence>
<dbReference type="Pfam" id="PF07106">
    <property type="entry name" value="WHD_TBPIP"/>
    <property type="match status" value="1"/>
</dbReference>
<dbReference type="GO" id="GO:0003690">
    <property type="term" value="F:double-stranded DNA binding"/>
    <property type="evidence" value="ECO:0007669"/>
    <property type="project" value="TreeGrafter"/>
</dbReference>
<feature type="region of interest" description="Disordered" evidence="6">
    <location>
        <begin position="153"/>
        <end position="183"/>
    </location>
</feature>
<dbReference type="InterPro" id="IPR036388">
    <property type="entry name" value="WH-like_DNA-bd_sf"/>
</dbReference>
<proteinExistence type="inferred from homology"/>
<evidence type="ECO:0000256" key="5">
    <source>
        <dbReference type="ARBA" id="ARBA00023254"/>
    </source>
</evidence>
<organism evidence="8 9">
    <name type="scientific">Eimeria brunetti</name>
    <dbReference type="NCBI Taxonomy" id="51314"/>
    <lineage>
        <taxon>Eukaryota</taxon>
        <taxon>Sar</taxon>
        <taxon>Alveolata</taxon>
        <taxon>Apicomplexa</taxon>
        <taxon>Conoidasida</taxon>
        <taxon>Coccidia</taxon>
        <taxon>Eucoccidiorida</taxon>
        <taxon>Eimeriorina</taxon>
        <taxon>Eimeriidae</taxon>
        <taxon>Eimeria</taxon>
    </lineage>
</organism>
<comment type="subcellular location">
    <subcellularLocation>
        <location evidence="1">Nucleus</location>
    </subcellularLocation>
</comment>
<evidence type="ECO:0000256" key="3">
    <source>
        <dbReference type="ARBA" id="ARBA00023172"/>
    </source>
</evidence>
<protein>
    <submittedName>
        <fullName evidence="8">TBPIP domain-containing protein, putative</fullName>
    </submittedName>
</protein>
<feature type="region of interest" description="Disordered" evidence="6">
    <location>
        <begin position="1"/>
        <end position="41"/>
    </location>
</feature>
<keyword evidence="5" id="KW-0469">Meiosis</keyword>
<dbReference type="GO" id="GO:0007129">
    <property type="term" value="P:homologous chromosome pairing at meiosis"/>
    <property type="evidence" value="ECO:0007669"/>
    <property type="project" value="TreeGrafter"/>
</dbReference>
<name>U6LKG7_9EIME</name>
<feature type="compositionally biased region" description="Low complexity" evidence="6">
    <location>
        <begin position="164"/>
        <end position="183"/>
    </location>
</feature>
<keyword evidence="4" id="KW-0539">Nucleus</keyword>
<dbReference type="GO" id="GO:0000709">
    <property type="term" value="P:meiotic joint molecule formation"/>
    <property type="evidence" value="ECO:0007669"/>
    <property type="project" value="TreeGrafter"/>
</dbReference>
<dbReference type="GO" id="GO:0000794">
    <property type="term" value="C:condensed nuclear chromosome"/>
    <property type="evidence" value="ECO:0007669"/>
    <property type="project" value="TreeGrafter"/>
</dbReference>
<accession>U6LKG7</accession>
<feature type="domain" description="Homologous-pairing protein 2 winged helix" evidence="7">
    <location>
        <begin position="69"/>
        <end position="125"/>
    </location>
</feature>
<gene>
    <name evidence="8" type="ORF">EBH_0035260</name>
</gene>
<dbReference type="EMBL" id="HG712338">
    <property type="protein sequence ID" value="CDJ50666.1"/>
    <property type="molecule type" value="Genomic_DNA"/>
</dbReference>
<dbReference type="Gene3D" id="1.10.10.10">
    <property type="entry name" value="Winged helix-like DNA-binding domain superfamily/Winged helix DNA-binding domain"/>
    <property type="match status" value="1"/>
</dbReference>
<sequence>MDLPAAASLEHTPEALPAAKGRKRAATEKQPRGKKAAKTETAAAAAATVTAAAAAAGSSTNNEQPQPRDVVLGYMRQQNRPYNLQLIFDNLKRTIKKADLERLLDKLVEEGCLISKDFGKTRVFMYSQSQFAAAADSEDIAAEIKQLQEDVKELEPEAERDAKQQQQQQQQRSSSSSSSAAAAEVTAAEAAAAEHLHAKLHAAWAQQKRRCMQLLQQLSEQAQLDPQQLQQQLGLERDEDFIPAEAYANYN</sequence>
<reference evidence="8" key="1">
    <citation type="submission" date="2013-10" db="EMBL/GenBank/DDBJ databases">
        <title>Genomic analysis of the causative agents of coccidiosis in chickens.</title>
        <authorList>
            <person name="Reid A.J."/>
            <person name="Blake D."/>
            <person name="Billington K."/>
            <person name="Browne H."/>
            <person name="Dunn M."/>
            <person name="Hung S."/>
            <person name="Kawahara F."/>
            <person name="Miranda-Saavedra D."/>
            <person name="Mourier T."/>
            <person name="Nagra H."/>
            <person name="Otto T.D."/>
            <person name="Rawlings N."/>
            <person name="Sanchez A."/>
            <person name="Sanders M."/>
            <person name="Subramaniam C."/>
            <person name="Tay Y."/>
            <person name="Dear P."/>
            <person name="Doerig C."/>
            <person name="Gruber A."/>
            <person name="Parkinson J."/>
            <person name="Shirley M."/>
            <person name="Wan K.L."/>
            <person name="Berriman M."/>
            <person name="Tomley F."/>
            <person name="Pain A."/>
        </authorList>
    </citation>
    <scope>NUCLEOTIDE SEQUENCE [LARGE SCALE GENOMIC DNA]</scope>
    <source>
        <strain evidence="8">Houghton</strain>
    </source>
</reference>
<comment type="similarity">
    <text evidence="2">Belongs to the HOP2 family.</text>
</comment>
<evidence type="ECO:0000313" key="9">
    <source>
        <dbReference type="Proteomes" id="UP000030750"/>
    </source>
</evidence>
<keyword evidence="9" id="KW-1185">Reference proteome</keyword>